<dbReference type="EMBL" id="BDGI01000061">
    <property type="protein sequence ID" value="GAV28202.1"/>
    <property type="molecule type" value="Genomic_DNA"/>
</dbReference>
<comment type="caution">
    <text evidence="5">The sequence shown here is derived from an EMBL/GenBank/DDBJ whole genome shotgun (WGS) entry which is preliminary data.</text>
</comment>
<dbReference type="Pfam" id="PF00956">
    <property type="entry name" value="NAP"/>
    <property type="match status" value="1"/>
</dbReference>
<dbReference type="SUPFAM" id="SSF143113">
    <property type="entry name" value="NAP-like"/>
    <property type="match status" value="1"/>
</dbReference>
<name>A0A1Q2YF71_9ASCO</name>
<evidence type="ECO:0000256" key="4">
    <source>
        <dbReference type="SAM" id="MobiDB-lite"/>
    </source>
</evidence>
<sequence>MDIPVDKSVEESFLKLQKIENEIQKADAQVEQFKNKLFTPIYSRRRKLLDSIPKFWYVVLAQHEDFQEYVSVEDMKYLELISDLYVEFWDETKFDTGDETTTDTMPKKGFTLTITFNSVKEGNKDNEIKEQEVTKKFEWVIDPSTGSRRLSSEPVKIEWPSALSRLDPVLIKQRAKNEHRALSEDDKKRYRKGMRSFFSFWQWTGSKPGKEYRNGEELATLIAEDIFPAALDYYVLAAPGIGEQDDDEEEDESGEELDLSEQEEADDESQRGVKRQKKV</sequence>
<feature type="compositionally biased region" description="Acidic residues" evidence="4">
    <location>
        <begin position="243"/>
        <end position="267"/>
    </location>
</feature>
<dbReference type="InterPro" id="IPR002164">
    <property type="entry name" value="NAP_family"/>
</dbReference>
<keyword evidence="3" id="KW-0175">Coiled coil</keyword>
<gene>
    <name evidence="5" type="ORF">PMKS-001672</name>
</gene>
<evidence type="ECO:0008006" key="7">
    <source>
        <dbReference type="Google" id="ProtNLM"/>
    </source>
</evidence>
<organism evidence="5 6">
    <name type="scientific">Pichia membranifaciens</name>
    <dbReference type="NCBI Taxonomy" id="4926"/>
    <lineage>
        <taxon>Eukaryota</taxon>
        <taxon>Fungi</taxon>
        <taxon>Dikarya</taxon>
        <taxon>Ascomycota</taxon>
        <taxon>Saccharomycotina</taxon>
        <taxon>Pichiomycetes</taxon>
        <taxon>Pichiales</taxon>
        <taxon>Pichiaceae</taxon>
        <taxon>Pichia</taxon>
    </lineage>
</organism>
<dbReference type="OrthoDB" id="19419at2759"/>
<reference evidence="5 6" key="1">
    <citation type="submission" date="2016-08" db="EMBL/GenBank/DDBJ databases">
        <title>Whole genome shotgun sequence of Pichia membranifaciens KS47-1.</title>
        <authorList>
            <person name="Konishi M."/>
            <person name="Ishida M."/>
            <person name="Arakawa T."/>
            <person name="Kato Y."/>
            <person name="Horiuchi J."/>
        </authorList>
    </citation>
    <scope>NUCLEOTIDE SEQUENCE [LARGE SCALE GENOMIC DNA]</scope>
    <source>
        <strain evidence="5 6">KS47-1</strain>
    </source>
</reference>
<dbReference type="InterPro" id="IPR037231">
    <property type="entry name" value="NAP-like_sf"/>
</dbReference>
<evidence type="ECO:0000313" key="5">
    <source>
        <dbReference type="EMBL" id="GAV28202.1"/>
    </source>
</evidence>
<dbReference type="GO" id="GO:0006334">
    <property type="term" value="P:nucleosome assembly"/>
    <property type="evidence" value="ECO:0007669"/>
    <property type="project" value="InterPro"/>
</dbReference>
<evidence type="ECO:0000256" key="3">
    <source>
        <dbReference type="SAM" id="Coils"/>
    </source>
</evidence>
<dbReference type="Gene3D" id="3.30.1120.90">
    <property type="entry name" value="Nucleosome assembly protein"/>
    <property type="match status" value="1"/>
</dbReference>
<accession>A0A1Q2YF71</accession>
<keyword evidence="6" id="KW-1185">Reference proteome</keyword>
<proteinExistence type="inferred from homology"/>
<dbReference type="Proteomes" id="UP000186136">
    <property type="component" value="Unassembled WGS sequence"/>
</dbReference>
<dbReference type="PANTHER" id="PTHR11875">
    <property type="entry name" value="TESTIS-SPECIFIC Y-ENCODED PROTEIN"/>
    <property type="match status" value="1"/>
</dbReference>
<dbReference type="AlphaFoldDB" id="A0A1Q2YF71"/>
<feature type="region of interest" description="Disordered" evidence="4">
    <location>
        <begin position="238"/>
        <end position="279"/>
    </location>
</feature>
<evidence type="ECO:0000256" key="1">
    <source>
        <dbReference type="ARBA" id="ARBA00009947"/>
    </source>
</evidence>
<comment type="similarity">
    <text evidence="1 2">Belongs to the nucleosome assembly protein (NAP) family.</text>
</comment>
<evidence type="ECO:0000313" key="6">
    <source>
        <dbReference type="Proteomes" id="UP000186136"/>
    </source>
</evidence>
<evidence type="ECO:0000256" key="2">
    <source>
        <dbReference type="RuleBase" id="RU003876"/>
    </source>
</evidence>
<feature type="coiled-coil region" evidence="3">
    <location>
        <begin position="9"/>
        <end position="36"/>
    </location>
</feature>
<protein>
    <recommendedName>
        <fullName evidence="7">Vacuolar protein sorting-associated protein 75</fullName>
    </recommendedName>
</protein>
<dbReference type="GO" id="GO:0005634">
    <property type="term" value="C:nucleus"/>
    <property type="evidence" value="ECO:0007669"/>
    <property type="project" value="InterPro"/>
</dbReference>